<evidence type="ECO:0000256" key="7">
    <source>
        <dbReference type="PIRSR" id="PIRSR600175-2"/>
    </source>
</evidence>
<proteinExistence type="predicted"/>
<keyword evidence="2" id="KW-0813">Transport</keyword>
<evidence type="ECO:0000256" key="6">
    <source>
        <dbReference type="PIRSR" id="PIRSR600175-1"/>
    </source>
</evidence>
<evidence type="ECO:0000256" key="3">
    <source>
        <dbReference type="ARBA" id="ARBA00022692"/>
    </source>
</evidence>
<dbReference type="RefSeq" id="XP_013411546.1">
    <property type="nucleotide sequence ID" value="XM_013556092.2"/>
</dbReference>
<evidence type="ECO:0000256" key="2">
    <source>
        <dbReference type="ARBA" id="ARBA00022448"/>
    </source>
</evidence>
<feature type="transmembrane region" description="Helical" evidence="8">
    <location>
        <begin position="179"/>
        <end position="198"/>
    </location>
</feature>
<evidence type="ECO:0000313" key="11">
    <source>
        <dbReference type="RefSeq" id="XP_013411546.1"/>
    </source>
</evidence>
<feature type="transmembrane region" description="Helical" evidence="8">
    <location>
        <begin position="510"/>
        <end position="532"/>
    </location>
</feature>
<dbReference type="KEGG" id="lak:106174508"/>
<accession>A0A1S3JME7</accession>
<dbReference type="GO" id="GO:0089718">
    <property type="term" value="P:amino acid import across plasma membrane"/>
    <property type="evidence" value="ECO:0007669"/>
    <property type="project" value="TreeGrafter"/>
</dbReference>
<dbReference type="RefSeq" id="XP_013411549.1">
    <property type="nucleotide sequence ID" value="XM_013556095.1"/>
</dbReference>
<feature type="binding site" evidence="6">
    <location>
        <position position="269"/>
    </location>
    <ligand>
        <name>Na(+)</name>
        <dbReference type="ChEBI" id="CHEBI:29101"/>
        <label>1</label>
    </ligand>
</feature>
<sequence length="576" mass="64313">MAEFTTYWNPAQLALVCFYVFGYYNLAVAPYIIYRHASVMFWVAFALFLWFVLIPVMMLLMTMGAKTGRGIVGMISKGFPLMKGAGIALLVLQAIQNLIMSLLSGHALFFMFDSLSSPYPWSTCDNPWNTECCGQPTPQPNRDFSSVDSFNFTTVHCSPGQESSMYFSHRILQSNSDGGVPWTTALPTLGVWVCVFLGSMGGAGVFGVIMYVVAPLYALFYFIVLIYGRTVAVPEEVTSTAMEYFYVLRPEVRMDVEEALRVFTYLIYSLGLFSGILPTLGKYTGRRCRQYKWLYYCFWIFPFIFVLVAPHISVGLVAPYVGGLAYKKQVSLDEVMVSGTVLLFQALPDAVAELDVPNGIAFLLFATIFLASIIPLTLTTVVILDNIQEGLGQRMENRPWLWRLGSSFVFCTVSFLFSLIFCSRGGYSGLFEVLDVAVVHLFFLFTLTCGIAVAISFFRLKYHLVIKICLGIWFLLAILITTCFQIIYMITNVSFLEFLDEKFGNYASAVSWALGIIVWLICMYAGAFHTICTSGSFSLSKICCPAVQDAYDVESPHVEMAPLTPEPDETPDKTGV</sequence>
<feature type="transmembrane region" description="Helical" evidence="8">
    <location>
        <begin position="39"/>
        <end position="63"/>
    </location>
</feature>
<dbReference type="InterPro" id="IPR037272">
    <property type="entry name" value="SNS_sf"/>
</dbReference>
<dbReference type="AlphaFoldDB" id="A0A1S3JME7"/>
<name>A0A1S3JME7_LINAN</name>
<keyword evidence="5 8" id="KW-0472">Membrane</keyword>
<evidence type="ECO:0000256" key="4">
    <source>
        <dbReference type="ARBA" id="ARBA00022989"/>
    </source>
</evidence>
<dbReference type="PANTHER" id="PTHR11616:SF295">
    <property type="entry name" value="SODIUM: NEUROTRANSMITTER SYMPORTER FAMILY"/>
    <property type="match status" value="1"/>
</dbReference>
<dbReference type="RefSeq" id="XP_013411547.1">
    <property type="nucleotide sequence ID" value="XM_013556093.1"/>
</dbReference>
<evidence type="ECO:0000313" key="12">
    <source>
        <dbReference type="RefSeq" id="XP_013411547.1"/>
    </source>
</evidence>
<keyword evidence="6" id="KW-0479">Metal-binding</keyword>
<keyword evidence="4 8" id="KW-1133">Transmembrane helix</keyword>
<keyword evidence="6" id="KW-0915">Sodium</keyword>
<evidence type="ECO:0000256" key="8">
    <source>
        <dbReference type="SAM" id="Phobius"/>
    </source>
</evidence>
<dbReference type="PANTHER" id="PTHR11616">
    <property type="entry name" value="SODIUM/CHLORIDE DEPENDENT TRANSPORTER"/>
    <property type="match status" value="1"/>
</dbReference>
<feature type="transmembrane region" description="Helical" evidence="8">
    <location>
        <begin position="400"/>
        <end position="421"/>
    </location>
</feature>
<dbReference type="Pfam" id="PF00209">
    <property type="entry name" value="SNF"/>
    <property type="match status" value="1"/>
</dbReference>
<comment type="subcellular location">
    <subcellularLocation>
        <location evidence="1">Membrane</location>
        <topology evidence="1">Multi-pass membrane protein</topology>
    </subcellularLocation>
</comment>
<feature type="binding site" evidence="6">
    <location>
        <position position="25"/>
    </location>
    <ligand>
        <name>Na(+)</name>
        <dbReference type="ChEBI" id="CHEBI:29101"/>
        <label>1</label>
    </ligand>
</feature>
<organism evidence="9 12">
    <name type="scientific">Lingula anatina</name>
    <name type="common">Brachiopod</name>
    <name type="synonym">Lingula unguis</name>
    <dbReference type="NCBI Taxonomy" id="7574"/>
    <lineage>
        <taxon>Eukaryota</taxon>
        <taxon>Metazoa</taxon>
        <taxon>Spiralia</taxon>
        <taxon>Lophotrochozoa</taxon>
        <taxon>Brachiopoda</taxon>
        <taxon>Linguliformea</taxon>
        <taxon>Lingulata</taxon>
        <taxon>Lingulida</taxon>
        <taxon>Linguloidea</taxon>
        <taxon>Lingulidae</taxon>
        <taxon>Lingula</taxon>
    </lineage>
</organism>
<keyword evidence="9" id="KW-1185">Reference proteome</keyword>
<feature type="transmembrane region" description="Helical" evidence="8">
    <location>
        <begin position="262"/>
        <end position="281"/>
    </location>
</feature>
<feature type="binding site" evidence="6">
    <location>
        <position position="376"/>
    </location>
    <ligand>
        <name>Na(+)</name>
        <dbReference type="ChEBI" id="CHEBI:29101"/>
        <label>1</label>
    </ligand>
</feature>
<evidence type="ECO:0000313" key="9">
    <source>
        <dbReference type="Proteomes" id="UP000085678"/>
    </source>
</evidence>
<feature type="transmembrane region" description="Helical" evidence="8">
    <location>
        <begin position="205"/>
        <end position="227"/>
    </location>
</feature>
<dbReference type="GeneID" id="106174508"/>
<dbReference type="GO" id="GO:0015179">
    <property type="term" value="F:L-amino acid transmembrane transporter activity"/>
    <property type="evidence" value="ECO:0007669"/>
    <property type="project" value="TreeGrafter"/>
</dbReference>
<dbReference type="SUPFAM" id="SSF161070">
    <property type="entry name" value="SNF-like"/>
    <property type="match status" value="1"/>
</dbReference>
<dbReference type="OrthoDB" id="6125674at2759"/>
<feature type="transmembrane region" description="Helical" evidence="8">
    <location>
        <begin position="433"/>
        <end position="458"/>
    </location>
</feature>
<dbReference type="GO" id="GO:0005886">
    <property type="term" value="C:plasma membrane"/>
    <property type="evidence" value="ECO:0007669"/>
    <property type="project" value="TreeGrafter"/>
</dbReference>
<dbReference type="STRING" id="7574.A0A1S3JME7"/>
<evidence type="ECO:0000256" key="5">
    <source>
        <dbReference type="ARBA" id="ARBA00023136"/>
    </source>
</evidence>
<feature type="transmembrane region" description="Helical" evidence="8">
    <location>
        <begin position="84"/>
        <end position="112"/>
    </location>
</feature>
<protein>
    <submittedName>
        <fullName evidence="10 11">Sodium- and chloride-dependent GABA transporter 1</fullName>
    </submittedName>
</protein>
<evidence type="ECO:0000313" key="10">
    <source>
        <dbReference type="RefSeq" id="XP_013411545.1"/>
    </source>
</evidence>
<feature type="transmembrane region" description="Helical" evidence="8">
    <location>
        <begin position="360"/>
        <end position="384"/>
    </location>
</feature>
<evidence type="ECO:0000313" key="13">
    <source>
        <dbReference type="RefSeq" id="XP_013411549.1"/>
    </source>
</evidence>
<feature type="transmembrane region" description="Helical" evidence="8">
    <location>
        <begin position="470"/>
        <end position="490"/>
    </location>
</feature>
<gene>
    <name evidence="10 11 12 13" type="primary">LOC106174508</name>
</gene>
<feature type="disulfide bond" evidence="7">
    <location>
        <begin position="124"/>
        <end position="133"/>
    </location>
</feature>
<feature type="transmembrane region" description="Helical" evidence="8">
    <location>
        <begin position="12"/>
        <end position="33"/>
    </location>
</feature>
<dbReference type="GO" id="GO:0046872">
    <property type="term" value="F:metal ion binding"/>
    <property type="evidence" value="ECO:0007669"/>
    <property type="project" value="UniProtKB-KW"/>
</dbReference>
<dbReference type="Proteomes" id="UP000085678">
    <property type="component" value="Unplaced"/>
</dbReference>
<dbReference type="InterPro" id="IPR000175">
    <property type="entry name" value="Na/ntran_symport"/>
</dbReference>
<dbReference type="GO" id="GO:0005283">
    <property type="term" value="F:amino acid:sodium symporter activity"/>
    <property type="evidence" value="ECO:0007669"/>
    <property type="project" value="TreeGrafter"/>
</dbReference>
<reference evidence="10 11" key="1">
    <citation type="submission" date="2025-04" db="UniProtKB">
        <authorList>
            <consortium name="RefSeq"/>
        </authorList>
    </citation>
    <scope>IDENTIFICATION</scope>
    <source>
        <tissue evidence="10 11">Gonads</tissue>
    </source>
</reference>
<dbReference type="PROSITE" id="PS50267">
    <property type="entry name" value="NA_NEUROTRAN_SYMP_3"/>
    <property type="match status" value="1"/>
</dbReference>
<keyword evidence="3 8" id="KW-0812">Transmembrane</keyword>
<evidence type="ECO:0000256" key="1">
    <source>
        <dbReference type="ARBA" id="ARBA00004141"/>
    </source>
</evidence>
<dbReference type="RefSeq" id="XP_013411545.1">
    <property type="nucleotide sequence ID" value="XM_013556091.2"/>
</dbReference>
<keyword evidence="7" id="KW-1015">Disulfide bond</keyword>
<feature type="transmembrane region" description="Helical" evidence="8">
    <location>
        <begin position="293"/>
        <end position="318"/>
    </location>
</feature>